<reference evidence="2 3" key="1">
    <citation type="journal article" date="2012" name="PLoS Pathog.">
        <title>Diverse lifestyles and strategies of plant pathogenesis encoded in the genomes of eighteen Dothideomycetes fungi.</title>
        <authorList>
            <person name="Ohm R.A."/>
            <person name="Feau N."/>
            <person name="Henrissat B."/>
            <person name="Schoch C.L."/>
            <person name="Horwitz B.A."/>
            <person name="Barry K.W."/>
            <person name="Condon B.J."/>
            <person name="Copeland A.C."/>
            <person name="Dhillon B."/>
            <person name="Glaser F."/>
            <person name="Hesse C.N."/>
            <person name="Kosti I."/>
            <person name="LaButti K."/>
            <person name="Lindquist E.A."/>
            <person name="Lucas S."/>
            <person name="Salamov A.A."/>
            <person name="Bradshaw R.E."/>
            <person name="Ciuffetti L."/>
            <person name="Hamelin R.C."/>
            <person name="Kema G.H.J."/>
            <person name="Lawrence C."/>
            <person name="Scott J.A."/>
            <person name="Spatafora J.W."/>
            <person name="Turgeon B.G."/>
            <person name="de Wit P.J.G.M."/>
            <person name="Zhong S."/>
            <person name="Goodwin S.B."/>
            <person name="Grigoriev I.V."/>
        </authorList>
    </citation>
    <scope>NUCLEOTIDE SEQUENCE [LARGE SCALE GENOMIC DNA]</scope>
    <source>
        <strain evidence="2 3">UAMH 10762</strain>
    </source>
</reference>
<accession>M2MKM7</accession>
<dbReference type="RefSeq" id="XP_007675724.1">
    <property type="nucleotide sequence ID" value="XM_007677534.1"/>
</dbReference>
<keyword evidence="3" id="KW-1185">Reference proteome</keyword>
<name>M2MKM7_BAUPA</name>
<sequence length="104" mass="11933">MISKMAPMDLCTSSPWWCVVSPEAETRVYHSSGPERRYKGTSAGLSPRNKKYHHLERQSDAGNLHGLHRNSHRDSARFIISQLEHEKAKCSYVYKSIVQEPRPP</sequence>
<evidence type="ECO:0000313" key="3">
    <source>
        <dbReference type="Proteomes" id="UP000011761"/>
    </source>
</evidence>
<dbReference type="Proteomes" id="UP000011761">
    <property type="component" value="Unassembled WGS sequence"/>
</dbReference>
<evidence type="ECO:0000313" key="2">
    <source>
        <dbReference type="EMBL" id="EMC97246.1"/>
    </source>
</evidence>
<gene>
    <name evidence="2" type="ORF">BAUCODRAFT_444965</name>
</gene>
<organism evidence="2 3">
    <name type="scientific">Baudoinia panamericana (strain UAMH 10762)</name>
    <name type="common">Angels' share fungus</name>
    <name type="synonym">Baudoinia compniacensis (strain UAMH 10762)</name>
    <dbReference type="NCBI Taxonomy" id="717646"/>
    <lineage>
        <taxon>Eukaryota</taxon>
        <taxon>Fungi</taxon>
        <taxon>Dikarya</taxon>
        <taxon>Ascomycota</taxon>
        <taxon>Pezizomycotina</taxon>
        <taxon>Dothideomycetes</taxon>
        <taxon>Dothideomycetidae</taxon>
        <taxon>Mycosphaerellales</taxon>
        <taxon>Teratosphaeriaceae</taxon>
        <taxon>Baudoinia</taxon>
    </lineage>
</organism>
<dbReference type="AlphaFoldDB" id="M2MKM7"/>
<feature type="region of interest" description="Disordered" evidence="1">
    <location>
        <begin position="31"/>
        <end position="50"/>
    </location>
</feature>
<proteinExistence type="predicted"/>
<evidence type="ECO:0000256" key="1">
    <source>
        <dbReference type="SAM" id="MobiDB-lite"/>
    </source>
</evidence>
<dbReference type="EMBL" id="KB445554">
    <property type="protein sequence ID" value="EMC97246.1"/>
    <property type="molecule type" value="Genomic_DNA"/>
</dbReference>
<dbReference type="GeneID" id="19114399"/>
<protein>
    <submittedName>
        <fullName evidence="2">Uncharacterized protein</fullName>
    </submittedName>
</protein>
<dbReference type="KEGG" id="bcom:BAUCODRAFT_444965"/>
<dbReference type="HOGENOM" id="CLU_2249604_0_0_1"/>